<dbReference type="Pfam" id="PF00188">
    <property type="entry name" value="CAP"/>
    <property type="match status" value="1"/>
</dbReference>
<dbReference type="Gene3D" id="3.40.33.10">
    <property type="entry name" value="CAP"/>
    <property type="match status" value="1"/>
</dbReference>
<dbReference type="InterPro" id="IPR035940">
    <property type="entry name" value="CAP_sf"/>
</dbReference>
<accession>X1FMN9</accession>
<dbReference type="EMBL" id="BARU01006237">
    <property type="protein sequence ID" value="GAH46242.1"/>
    <property type="molecule type" value="Genomic_DNA"/>
</dbReference>
<dbReference type="AlphaFoldDB" id="X1FMN9"/>
<comment type="caution">
    <text evidence="2">The sequence shown here is derived from an EMBL/GenBank/DDBJ whole genome shotgun (WGS) entry which is preliminary data.</text>
</comment>
<gene>
    <name evidence="2" type="ORF">S03H2_12253</name>
</gene>
<organism evidence="2">
    <name type="scientific">marine sediment metagenome</name>
    <dbReference type="NCBI Taxonomy" id="412755"/>
    <lineage>
        <taxon>unclassified sequences</taxon>
        <taxon>metagenomes</taxon>
        <taxon>ecological metagenomes</taxon>
    </lineage>
</organism>
<dbReference type="PANTHER" id="PTHR31157">
    <property type="entry name" value="SCP DOMAIN-CONTAINING PROTEIN"/>
    <property type="match status" value="1"/>
</dbReference>
<dbReference type="SUPFAM" id="SSF55797">
    <property type="entry name" value="PR-1-like"/>
    <property type="match status" value="1"/>
</dbReference>
<dbReference type="InterPro" id="IPR014044">
    <property type="entry name" value="CAP_dom"/>
</dbReference>
<name>X1FMN9_9ZZZZ</name>
<evidence type="ECO:0000259" key="1">
    <source>
        <dbReference type="Pfam" id="PF00188"/>
    </source>
</evidence>
<protein>
    <recommendedName>
        <fullName evidence="1">SCP domain-containing protein</fullName>
    </recommendedName>
</protein>
<dbReference type="CDD" id="cd05379">
    <property type="entry name" value="CAP_bacterial"/>
    <property type="match status" value="1"/>
</dbReference>
<proteinExistence type="predicted"/>
<reference evidence="2" key="1">
    <citation type="journal article" date="2014" name="Front. Microbiol.">
        <title>High frequency of phylogenetically diverse reductive dehalogenase-homologous genes in deep subseafloor sedimentary metagenomes.</title>
        <authorList>
            <person name="Kawai M."/>
            <person name="Futagami T."/>
            <person name="Toyoda A."/>
            <person name="Takaki Y."/>
            <person name="Nishi S."/>
            <person name="Hori S."/>
            <person name="Arai W."/>
            <person name="Tsubouchi T."/>
            <person name="Morono Y."/>
            <person name="Uchiyama I."/>
            <person name="Ito T."/>
            <person name="Fujiyama A."/>
            <person name="Inagaki F."/>
            <person name="Takami H."/>
        </authorList>
    </citation>
    <scope>NUCLEOTIDE SEQUENCE</scope>
    <source>
        <strain evidence="2">Expedition CK06-06</strain>
    </source>
</reference>
<sequence>MALRGDISHFSTSGETYSERLVEGGFYFIKNGENVAYSQTFMPEFIHQSFMNSPGHRANVLDPDFDELGIGVVFKEDNGYYVTQDFIRALAPKGRIEAEAEVEENINRIRRVYSLSPISFLAEANRFAQQCSLNKAKDRSPPPIPSHFGETHLFYIKSPSFEYLYSKYKDKLLDKHYETGGLGIDFSRNEKSPRGAYFITLLLFPESEYKSRSNKDLKEI</sequence>
<dbReference type="PANTHER" id="PTHR31157:SF1">
    <property type="entry name" value="SCP DOMAIN-CONTAINING PROTEIN"/>
    <property type="match status" value="1"/>
</dbReference>
<evidence type="ECO:0000313" key="2">
    <source>
        <dbReference type="EMBL" id="GAH46242.1"/>
    </source>
</evidence>
<feature type="domain" description="SCP" evidence="1">
    <location>
        <begin position="2"/>
        <end position="86"/>
    </location>
</feature>
<feature type="non-terminal residue" evidence="2">
    <location>
        <position position="220"/>
    </location>
</feature>